<organism evidence="2 5">
    <name type="scientific">Hydrogenophaga crassostreae</name>
    <dbReference type="NCBI Taxonomy" id="1763535"/>
    <lineage>
        <taxon>Bacteria</taxon>
        <taxon>Pseudomonadati</taxon>
        <taxon>Pseudomonadota</taxon>
        <taxon>Betaproteobacteria</taxon>
        <taxon>Burkholderiales</taxon>
        <taxon>Comamonadaceae</taxon>
        <taxon>Hydrogenophaga</taxon>
    </lineage>
</organism>
<dbReference type="AlphaFoldDB" id="A0A163CDA4"/>
<dbReference type="RefSeq" id="WP_066091428.1">
    <property type="nucleotide sequence ID" value="NZ_LVWD01000019.1"/>
</dbReference>
<evidence type="ECO:0000313" key="5">
    <source>
        <dbReference type="Proteomes" id="UP000185680"/>
    </source>
</evidence>
<dbReference type="Pfam" id="PF11578">
    <property type="entry name" value="DUF3237"/>
    <property type="match status" value="1"/>
</dbReference>
<proteinExistence type="inferred from homology"/>
<dbReference type="EMBL" id="CP017476">
    <property type="protein sequence ID" value="AOW11624.1"/>
    <property type="molecule type" value="Genomic_DNA"/>
</dbReference>
<evidence type="ECO:0000313" key="2">
    <source>
        <dbReference type="EMBL" id="AOW11624.1"/>
    </source>
</evidence>
<dbReference type="InterPro" id="IPR020915">
    <property type="entry name" value="UPF0311"/>
</dbReference>
<dbReference type="Proteomes" id="UP000185657">
    <property type="component" value="Unassembled WGS sequence"/>
</dbReference>
<dbReference type="HAMAP" id="MF_00775">
    <property type="entry name" value="UPF0311"/>
    <property type="match status" value="1"/>
</dbReference>
<dbReference type="STRING" id="1763535.LPB072_00880"/>
<comment type="similarity">
    <text evidence="1">Belongs to the UPF0311 family.</text>
</comment>
<keyword evidence="4" id="KW-1185">Reference proteome</keyword>
<evidence type="ECO:0000313" key="3">
    <source>
        <dbReference type="EMBL" id="OAD41378.1"/>
    </source>
</evidence>
<dbReference type="PANTHER" id="PTHR37315">
    <property type="entry name" value="UPF0311 PROTEIN BLR7842"/>
    <property type="match status" value="1"/>
</dbReference>
<evidence type="ECO:0000313" key="4">
    <source>
        <dbReference type="Proteomes" id="UP000185657"/>
    </source>
</evidence>
<evidence type="ECO:0000256" key="1">
    <source>
        <dbReference type="HAMAP-Rule" id="MF_00775"/>
    </source>
</evidence>
<gene>
    <name evidence="2" type="ORF">LPB072_00880</name>
    <name evidence="3" type="ORF">LPB72_13230</name>
</gene>
<dbReference type="Gene3D" id="2.40.160.20">
    <property type="match status" value="1"/>
</dbReference>
<dbReference type="Proteomes" id="UP000185680">
    <property type="component" value="Chromosome"/>
</dbReference>
<reference evidence="3 4" key="1">
    <citation type="submission" date="2016-02" db="EMBL/GenBank/DDBJ databases">
        <title>Draft genome sequence of Hydrogenophaga sp. LPB0072.</title>
        <authorList>
            <person name="Shin S.-K."/>
            <person name="Yi H."/>
        </authorList>
    </citation>
    <scope>NUCLEOTIDE SEQUENCE [LARGE SCALE GENOMIC DNA]</scope>
    <source>
        <strain evidence="3 4">LPB0072</strain>
    </source>
</reference>
<accession>A0A163CDA4</accession>
<reference evidence="2 5" key="2">
    <citation type="submission" date="2016-10" db="EMBL/GenBank/DDBJ databases">
        <title>Hydorgenophaga sp. LPB0072 isolated from gastropod.</title>
        <authorList>
            <person name="Kim E."/>
            <person name="Yi H."/>
        </authorList>
    </citation>
    <scope>NUCLEOTIDE SEQUENCE [LARGE SCALE GENOMIC DNA]</scope>
    <source>
        <strain evidence="2 5">LPB0072</strain>
    </source>
</reference>
<dbReference type="OrthoDB" id="5294829at2"/>
<dbReference type="PANTHER" id="PTHR37315:SF1">
    <property type="entry name" value="UPF0311 PROTEIN BLR7842"/>
    <property type="match status" value="1"/>
</dbReference>
<protein>
    <recommendedName>
        <fullName evidence="1">UPF0311 protein LPB072_00880</fullName>
    </recommendedName>
</protein>
<dbReference type="EMBL" id="LVWD01000019">
    <property type="protein sequence ID" value="OAD41378.1"/>
    <property type="molecule type" value="Genomic_DNA"/>
</dbReference>
<sequence length="161" mass="17663">MPLRPPVLESVMDLSVTVATPLEAGQISGTHSRGLRRIIPITGGTVRGQLNGRVLSGGADFQLVLSETMADLDARYLLQLDDPEWAGAHVFVQNRALRRGSAEDIAKLVRGEPVDPAAIYFRCAPTFEVSHPALAWMTESLFIGTGARFPDRVEMRFFRVC</sequence>
<dbReference type="KEGG" id="hyl:LPB072_00880"/>
<name>A0A163CDA4_9BURK</name>